<accession>A0A0N7CER3</accession>
<keyword evidence="6 10" id="KW-0204">Cytolysis</keyword>
<evidence type="ECO:0000256" key="1">
    <source>
        <dbReference type="ARBA" id="ARBA00000632"/>
    </source>
</evidence>
<dbReference type="GO" id="GO:0003796">
    <property type="term" value="F:lysozyme activity"/>
    <property type="evidence" value="ECO:0007669"/>
    <property type="project" value="UniProtKB-UniRule"/>
</dbReference>
<dbReference type="EC" id="3.2.1.17" evidence="10"/>
<dbReference type="Gene3D" id="1.10.530.40">
    <property type="match status" value="1"/>
</dbReference>
<evidence type="ECO:0000256" key="10">
    <source>
        <dbReference type="HAMAP-Rule" id="MF_04110"/>
    </source>
</evidence>
<dbReference type="GO" id="GO:0042742">
    <property type="term" value="P:defense response to bacterium"/>
    <property type="evidence" value="ECO:0007669"/>
    <property type="project" value="UniProtKB-KW"/>
</dbReference>
<proteinExistence type="inferred from homology"/>
<protein>
    <recommendedName>
        <fullName evidence="10">Endolysin</fullName>
        <ecNumber evidence="10">3.2.1.17</ecNumber>
    </recommendedName>
    <alternativeName>
        <fullName evidence="10">Lysis protein</fullName>
    </alternativeName>
    <alternativeName>
        <fullName evidence="10">Lysozyme</fullName>
    </alternativeName>
    <alternativeName>
        <fullName evidence="10">Muramidase</fullName>
    </alternativeName>
</protein>
<keyword evidence="12" id="KW-0472">Membrane</keyword>
<evidence type="ECO:0000313" key="13">
    <source>
        <dbReference type="EMBL" id="AKJ74322.1"/>
    </source>
</evidence>
<gene>
    <name evidence="13" type="ORF">SP22_15</name>
</gene>
<evidence type="ECO:0000256" key="5">
    <source>
        <dbReference type="ARBA" id="ARBA00022801"/>
    </source>
</evidence>
<dbReference type="GO" id="GO:0044659">
    <property type="term" value="P:viral release from host cell by cytolysis"/>
    <property type="evidence" value="ECO:0007669"/>
    <property type="project" value="UniProtKB-UniRule"/>
</dbReference>
<evidence type="ECO:0000256" key="12">
    <source>
        <dbReference type="SAM" id="Phobius"/>
    </source>
</evidence>
<evidence type="ECO:0000256" key="9">
    <source>
        <dbReference type="ARBA" id="ARBA00023295"/>
    </source>
</evidence>
<dbReference type="NCBIfam" id="TIGR01594">
    <property type="entry name" value="holin_lambda"/>
    <property type="match status" value="1"/>
</dbReference>
<comment type="catalytic activity">
    <reaction evidence="1 10 11">
        <text>Hydrolysis of (1-&gt;4)-beta-linkages between N-acetylmuramic acid and N-acetyl-D-glucosamine residues in a peptidoglycan and between N-acetyl-D-glucosamine residues in chitodextrins.</text>
        <dbReference type="EC" id="3.2.1.17"/>
    </reaction>
</comment>
<dbReference type="GO" id="GO:0030430">
    <property type="term" value="C:host cell cytoplasm"/>
    <property type="evidence" value="ECO:0007669"/>
    <property type="project" value="UniProtKB-SubCell"/>
</dbReference>
<organism evidence="13 14">
    <name type="scientific">Salmonella phage 22</name>
    <dbReference type="NCBI Taxonomy" id="1654885"/>
    <lineage>
        <taxon>Viruses</taxon>
        <taxon>Duplodnaviria</taxon>
        <taxon>Heunggongvirae</taxon>
        <taxon>Uroviricota</taxon>
        <taxon>Caudoviricetes</taxon>
        <taxon>Lederbergvirus</taxon>
        <taxon>Salmonella phage P22</taxon>
    </lineage>
</organism>
<dbReference type="Proteomes" id="UP000225870">
    <property type="component" value="Segment"/>
</dbReference>
<dbReference type="Pfam" id="PF05106">
    <property type="entry name" value="Phage_holin_3_1"/>
    <property type="match status" value="1"/>
</dbReference>
<evidence type="ECO:0000256" key="6">
    <source>
        <dbReference type="ARBA" id="ARBA00022852"/>
    </source>
</evidence>
<dbReference type="SUPFAM" id="SSF53955">
    <property type="entry name" value="Lysozyme-like"/>
    <property type="match status" value="1"/>
</dbReference>
<comment type="function">
    <text evidence="10">Endolysin with lysozyme activity that degrades host peptidoglycans and participates with the holin and spanin proteins in the sequential events which lead to the programmed host cell lysis releasing the mature viral particles. Once the holin has permeabilized the host cell membrane, the endolysin can reach the periplasm and break down the peptidoglycan layer.</text>
</comment>
<dbReference type="CDD" id="cd00737">
    <property type="entry name" value="lyz_endolysin_autolysin"/>
    <property type="match status" value="1"/>
</dbReference>
<evidence type="ECO:0000256" key="3">
    <source>
        <dbReference type="ARBA" id="ARBA00022612"/>
    </source>
</evidence>
<evidence type="ECO:0000256" key="2">
    <source>
        <dbReference type="ARBA" id="ARBA00022529"/>
    </source>
</evidence>
<name>A0A0N7CER3_BPP22</name>
<dbReference type="InterPro" id="IPR006481">
    <property type="entry name" value="Phage_lambda_GpS_holin"/>
</dbReference>
<feature type="active site" description="Proton donor/acceptor" evidence="10">
    <location>
        <position position="127"/>
    </location>
</feature>
<dbReference type="EMBL" id="KR296686">
    <property type="protein sequence ID" value="AKJ74322.1"/>
    <property type="molecule type" value="Genomic_DNA"/>
</dbReference>
<feature type="active site" description="Proton donor/acceptor" evidence="10">
    <location>
        <position position="118"/>
    </location>
</feature>
<dbReference type="PANTHER" id="PTHR38107">
    <property type="match status" value="1"/>
</dbReference>
<dbReference type="PANTHER" id="PTHR38107:SF3">
    <property type="entry name" value="LYSOZYME RRRD-RELATED"/>
    <property type="match status" value="1"/>
</dbReference>
<keyword evidence="3 10" id="KW-1188">Viral release from host cell</keyword>
<keyword evidence="5 10" id="KW-0378">Hydrolase</keyword>
<keyword evidence="4 10" id="KW-0081">Bacteriolytic enzyme</keyword>
<dbReference type="InterPro" id="IPR033907">
    <property type="entry name" value="Endolysin_autolysin"/>
</dbReference>
<keyword evidence="8 10" id="KW-1035">Host cytoplasm</keyword>
<evidence type="ECO:0000256" key="4">
    <source>
        <dbReference type="ARBA" id="ARBA00022638"/>
    </source>
</evidence>
<keyword evidence="12" id="KW-0812">Transmembrane</keyword>
<keyword evidence="12" id="KW-1133">Transmembrane helix</keyword>
<reference evidence="13 14" key="1">
    <citation type="journal article" date="2016" name="Virus Genes">
        <title>Genomic characterization of Salmonella bacteriophages isolated from India.</title>
        <authorList>
            <person name="Karpe Y.A."/>
            <person name="Kanade G.D."/>
            <person name="Pingale K.D."/>
            <person name="Arankalle V.A."/>
            <person name="Banerjee K."/>
        </authorList>
    </citation>
    <scope>NUCLEOTIDE SEQUENCE [LARGE SCALE GENOMIC DNA]</scope>
</reference>
<keyword evidence="7 10" id="KW-0578">Host cell lysis by virus</keyword>
<evidence type="ECO:0000256" key="11">
    <source>
        <dbReference type="RuleBase" id="RU003788"/>
    </source>
</evidence>
<dbReference type="HAMAP" id="MF_04110">
    <property type="entry name" value="ENDOLYSIN_T4"/>
    <property type="match status" value="1"/>
</dbReference>
<keyword evidence="2 10" id="KW-0929">Antimicrobial</keyword>
<dbReference type="Pfam" id="PF00959">
    <property type="entry name" value="Phage_lysozyme"/>
    <property type="match status" value="1"/>
</dbReference>
<comment type="similarity">
    <text evidence="10 11">Belongs to the glycosyl hydrolase 24 family.</text>
</comment>
<dbReference type="InterPro" id="IPR002196">
    <property type="entry name" value="Glyco_hydro_24"/>
</dbReference>
<sequence>MKKMPEKHDLLTAMMAAKEQGIGAILAFAMAYLRGRYNGGAFKKTLIDATMCAIIAWFIRDLLVFAGLSSNLAYIASVFIGYIGTDSIGSLIKRFAAKKPESMMQISSNGITRLKREEGERLKAYSDSRGIPTIGVGHTGKVDGNSVASGMTITAEKSSELLKEDLQWVEDAISSLVRVPLNQNQYDALCSLIFNIGKSAFAGSTVLRQLNLKNYQAAADAFLLWKKAGKDPDILLPRRRRERALFLS</sequence>
<dbReference type="GO" id="GO:0016998">
    <property type="term" value="P:cell wall macromolecule catabolic process"/>
    <property type="evidence" value="ECO:0007669"/>
    <property type="project" value="InterPro"/>
</dbReference>
<dbReference type="InterPro" id="IPR034690">
    <property type="entry name" value="Endolysin_T4_type"/>
</dbReference>
<comment type="subcellular location">
    <subcellularLocation>
        <location evidence="10">Host cytoplasm</location>
    </subcellularLocation>
    <text evidence="10">The endolysin is cytoplasmic, but can reach the periplasmic space with the help of the holins which disrupt the host cell membrane.</text>
</comment>
<feature type="transmembrane region" description="Helical" evidence="12">
    <location>
        <begin position="72"/>
        <end position="92"/>
    </location>
</feature>
<evidence type="ECO:0000313" key="14">
    <source>
        <dbReference type="Proteomes" id="UP000225870"/>
    </source>
</evidence>
<dbReference type="InterPro" id="IPR023346">
    <property type="entry name" value="Lysozyme-like_dom_sf"/>
</dbReference>
<dbReference type="GO" id="GO:0009253">
    <property type="term" value="P:peptidoglycan catabolic process"/>
    <property type="evidence" value="ECO:0007669"/>
    <property type="project" value="UniProtKB-UniRule"/>
</dbReference>
<dbReference type="InterPro" id="IPR023347">
    <property type="entry name" value="Lysozyme_dom_sf"/>
</dbReference>
<feature type="transmembrane region" description="Helical" evidence="12">
    <location>
        <begin position="12"/>
        <end position="33"/>
    </location>
</feature>
<evidence type="ECO:0000256" key="7">
    <source>
        <dbReference type="ARBA" id="ARBA00023142"/>
    </source>
</evidence>
<evidence type="ECO:0000256" key="8">
    <source>
        <dbReference type="ARBA" id="ARBA00023200"/>
    </source>
</evidence>
<dbReference type="InterPro" id="IPR051018">
    <property type="entry name" value="Bacteriophage_GH24"/>
</dbReference>
<keyword evidence="9 10" id="KW-0326">Glycosidase</keyword>